<gene>
    <name evidence="1" type="ORF">NM688_g9132</name>
</gene>
<keyword evidence="2" id="KW-1185">Reference proteome</keyword>
<sequence>MLKACLKEQQQLAAIRESVKTEEEEKQKSKESKQSEESKSELDHDFEGGFGGQEALEDRYVMALLTLFELEVY</sequence>
<reference evidence="1" key="1">
    <citation type="submission" date="2022-07" db="EMBL/GenBank/DDBJ databases">
        <title>Genome Sequence of Phlebia brevispora.</title>
        <authorList>
            <person name="Buettner E."/>
        </authorList>
    </citation>
    <scope>NUCLEOTIDE SEQUENCE</scope>
    <source>
        <strain evidence="1">MPL23</strain>
    </source>
</reference>
<evidence type="ECO:0000313" key="1">
    <source>
        <dbReference type="EMBL" id="KAJ3520647.1"/>
    </source>
</evidence>
<protein>
    <submittedName>
        <fullName evidence="1">Uncharacterized protein</fullName>
    </submittedName>
</protein>
<accession>A0ACC1RKJ3</accession>
<comment type="caution">
    <text evidence="1">The sequence shown here is derived from an EMBL/GenBank/DDBJ whole genome shotgun (WGS) entry which is preliminary data.</text>
</comment>
<evidence type="ECO:0000313" key="2">
    <source>
        <dbReference type="Proteomes" id="UP001148662"/>
    </source>
</evidence>
<proteinExistence type="predicted"/>
<name>A0ACC1RKJ3_9APHY</name>
<dbReference type="Proteomes" id="UP001148662">
    <property type="component" value="Unassembled WGS sequence"/>
</dbReference>
<dbReference type="EMBL" id="JANHOG010002715">
    <property type="protein sequence ID" value="KAJ3520647.1"/>
    <property type="molecule type" value="Genomic_DNA"/>
</dbReference>
<organism evidence="1 2">
    <name type="scientific">Phlebia brevispora</name>
    <dbReference type="NCBI Taxonomy" id="194682"/>
    <lineage>
        <taxon>Eukaryota</taxon>
        <taxon>Fungi</taxon>
        <taxon>Dikarya</taxon>
        <taxon>Basidiomycota</taxon>
        <taxon>Agaricomycotina</taxon>
        <taxon>Agaricomycetes</taxon>
        <taxon>Polyporales</taxon>
        <taxon>Meruliaceae</taxon>
        <taxon>Phlebia</taxon>
    </lineage>
</organism>